<dbReference type="EMBL" id="NBNE01005283">
    <property type="protein sequence ID" value="OWZ03861.1"/>
    <property type="molecule type" value="Genomic_DNA"/>
</dbReference>
<accession>A0A225VEB0</accession>
<reference evidence="2" key="1">
    <citation type="submission" date="2017-03" db="EMBL/GenBank/DDBJ databases">
        <title>Phytopthora megakarya and P. palmivora, two closely related causual agents of cacao black pod achieved similar genome size and gene model numbers by different mechanisms.</title>
        <authorList>
            <person name="Ali S."/>
            <person name="Shao J."/>
            <person name="Larry D.J."/>
            <person name="Kronmiller B."/>
            <person name="Shen D."/>
            <person name="Strem M.D."/>
            <person name="Melnick R.L."/>
            <person name="Guiltinan M.J."/>
            <person name="Tyler B.M."/>
            <person name="Meinhardt L.W."/>
            <person name="Bailey B.A."/>
        </authorList>
    </citation>
    <scope>NUCLEOTIDE SEQUENCE [LARGE SCALE GENOMIC DNA]</scope>
    <source>
        <strain evidence="2">zdho120</strain>
    </source>
</reference>
<gene>
    <name evidence="1" type="ORF">PHMEG_00024337</name>
</gene>
<name>A0A225VEB0_9STRA</name>
<sequence>MCVLRIEDSGKNYRFELIDRDLEPQFDTMKKTLNSLDAARRSKFLFLLTMWKSRKAELNSIEFREGLSYRFEKVHSLRLVYGNPTGSMQIRDRLRAEPLTVQTDNTNGEIGELETVNDGNIVQDVSPVDTVVGGATVSETPPRECTGASEVATPVVKTYAKRKIRKTEGDEQTQKRIRKVIEKMPE</sequence>
<dbReference type="OrthoDB" id="129372at2759"/>
<dbReference type="AlphaFoldDB" id="A0A225VEB0"/>
<proteinExistence type="predicted"/>
<protein>
    <submittedName>
        <fullName evidence="1">Uncharacterized protein</fullName>
    </submittedName>
</protein>
<keyword evidence="2" id="KW-1185">Reference proteome</keyword>
<organism evidence="1 2">
    <name type="scientific">Phytophthora megakarya</name>
    <dbReference type="NCBI Taxonomy" id="4795"/>
    <lineage>
        <taxon>Eukaryota</taxon>
        <taxon>Sar</taxon>
        <taxon>Stramenopiles</taxon>
        <taxon>Oomycota</taxon>
        <taxon>Peronosporomycetes</taxon>
        <taxon>Peronosporales</taxon>
        <taxon>Peronosporaceae</taxon>
        <taxon>Phytophthora</taxon>
    </lineage>
</organism>
<evidence type="ECO:0000313" key="1">
    <source>
        <dbReference type="EMBL" id="OWZ03861.1"/>
    </source>
</evidence>
<dbReference type="Proteomes" id="UP000198211">
    <property type="component" value="Unassembled WGS sequence"/>
</dbReference>
<comment type="caution">
    <text evidence="1">The sequence shown here is derived from an EMBL/GenBank/DDBJ whole genome shotgun (WGS) entry which is preliminary data.</text>
</comment>
<evidence type="ECO:0000313" key="2">
    <source>
        <dbReference type="Proteomes" id="UP000198211"/>
    </source>
</evidence>